<feature type="transmembrane region" description="Helical" evidence="7">
    <location>
        <begin position="185"/>
        <end position="205"/>
    </location>
</feature>
<dbReference type="PROSITE" id="PS50929">
    <property type="entry name" value="ABC_TM1F"/>
    <property type="match status" value="1"/>
</dbReference>
<keyword evidence="6 7" id="KW-0472">Membrane</keyword>
<evidence type="ECO:0000313" key="11">
    <source>
        <dbReference type="Proteomes" id="UP000189735"/>
    </source>
</evidence>
<dbReference type="InterPro" id="IPR039421">
    <property type="entry name" value="Type_1_exporter"/>
</dbReference>
<name>A0A1T4YE94_9MICO</name>
<keyword evidence="4 10" id="KW-0067">ATP-binding</keyword>
<dbReference type="InterPro" id="IPR003439">
    <property type="entry name" value="ABC_transporter-like_ATP-bd"/>
</dbReference>
<dbReference type="GO" id="GO:0015421">
    <property type="term" value="F:ABC-type oligopeptide transporter activity"/>
    <property type="evidence" value="ECO:0007669"/>
    <property type="project" value="TreeGrafter"/>
</dbReference>
<dbReference type="Pfam" id="PF00664">
    <property type="entry name" value="ABC_membrane"/>
    <property type="match status" value="1"/>
</dbReference>
<feature type="domain" description="ABC transporter" evidence="8">
    <location>
        <begin position="361"/>
        <end position="582"/>
    </location>
</feature>
<dbReference type="InterPro" id="IPR011527">
    <property type="entry name" value="ABC1_TM_dom"/>
</dbReference>
<protein>
    <submittedName>
        <fullName evidence="10">ATP-binding cassette, subfamily C</fullName>
    </submittedName>
</protein>
<evidence type="ECO:0000256" key="2">
    <source>
        <dbReference type="ARBA" id="ARBA00022692"/>
    </source>
</evidence>
<dbReference type="Proteomes" id="UP000189735">
    <property type="component" value="Unassembled WGS sequence"/>
</dbReference>
<dbReference type="Gene3D" id="3.40.50.300">
    <property type="entry name" value="P-loop containing nucleotide triphosphate hydrolases"/>
    <property type="match status" value="1"/>
</dbReference>
<evidence type="ECO:0000256" key="3">
    <source>
        <dbReference type="ARBA" id="ARBA00022741"/>
    </source>
</evidence>
<feature type="transmembrane region" description="Helical" evidence="7">
    <location>
        <begin position="270"/>
        <end position="293"/>
    </location>
</feature>
<dbReference type="Pfam" id="PF00005">
    <property type="entry name" value="ABC_tran"/>
    <property type="match status" value="1"/>
</dbReference>
<evidence type="ECO:0000256" key="4">
    <source>
        <dbReference type="ARBA" id="ARBA00022840"/>
    </source>
</evidence>
<dbReference type="GO" id="GO:0005886">
    <property type="term" value="C:plasma membrane"/>
    <property type="evidence" value="ECO:0007669"/>
    <property type="project" value="UniProtKB-SubCell"/>
</dbReference>
<dbReference type="SUPFAM" id="SSF90123">
    <property type="entry name" value="ABC transporter transmembrane region"/>
    <property type="match status" value="1"/>
</dbReference>
<dbReference type="SMART" id="SM00382">
    <property type="entry name" value="AAA"/>
    <property type="match status" value="1"/>
</dbReference>
<gene>
    <name evidence="10" type="ORF">SAMN06295879_2944</name>
</gene>
<dbReference type="PANTHER" id="PTHR43394:SF1">
    <property type="entry name" value="ATP-BINDING CASSETTE SUB-FAMILY B MEMBER 10, MITOCHONDRIAL"/>
    <property type="match status" value="1"/>
</dbReference>
<evidence type="ECO:0000256" key="6">
    <source>
        <dbReference type="ARBA" id="ARBA00023136"/>
    </source>
</evidence>
<dbReference type="GO" id="GO:0016887">
    <property type="term" value="F:ATP hydrolysis activity"/>
    <property type="evidence" value="ECO:0007669"/>
    <property type="project" value="InterPro"/>
</dbReference>
<dbReference type="AlphaFoldDB" id="A0A1T4YE94"/>
<evidence type="ECO:0000256" key="5">
    <source>
        <dbReference type="ARBA" id="ARBA00022989"/>
    </source>
</evidence>
<accession>A0A1T4YE94</accession>
<feature type="transmembrane region" description="Helical" evidence="7">
    <location>
        <begin position="161"/>
        <end position="179"/>
    </location>
</feature>
<dbReference type="EMBL" id="FUYG01000008">
    <property type="protein sequence ID" value="SKB00157.1"/>
    <property type="molecule type" value="Genomic_DNA"/>
</dbReference>
<keyword evidence="2 7" id="KW-0812">Transmembrane</keyword>
<feature type="transmembrane region" description="Helical" evidence="7">
    <location>
        <begin position="43"/>
        <end position="68"/>
    </location>
</feature>
<dbReference type="GO" id="GO:0005524">
    <property type="term" value="F:ATP binding"/>
    <property type="evidence" value="ECO:0007669"/>
    <property type="project" value="UniProtKB-KW"/>
</dbReference>
<sequence length="591" mass="61486">MSETSASESASDRDRNVDRLPVANARTVWREARRSLAGRRWQLAALAAVLTAAAAAGIVSPLALGAVVDGAKSGVAADDPAFVWMLGGWMAASILLGALLGAVGVIGASRLIELTLADLRERMVDTAFRLPQARVERAGTGDLISRAGDDVAVVAEAIPSVVPALAGSFFTIAVTIVGMAVIDPWYALVLLVVVPVHALAVRGYLRHAPQVYAGERAAMADRAQHLLDSLRGLESVRAYGLAYEHIGRIARVSWAVAGWTMRARAIQNVFFARLNVAELLGMGGLLVVGFVLVSNGSGSIGGTTAAMLLFLRLFGPINELLFVVDDLQSALASLGRIVGVITADEKSRPTHTDEAEASGTVSLTGVTHSYIEGHDVLRDIQLELSPGETVAVVGASGAGKSTLAALVAGVHEPVVGSVQRAGSVVLVTQEVHVFDATLRANLTLARADASDTMVLDALGRVGASRLVSRLAAGLDEPVGSAGTAITPAEAQHVALARVLLADPELVILDEATAEGGSRDADRLDRAAAEVGRGRTVLIVAHRLSQAATADRVVLMHNGRIQEQGTHADLVTAGGPYAHLWKAWSGDPPAVQ</sequence>
<dbReference type="PANTHER" id="PTHR43394">
    <property type="entry name" value="ATP-DEPENDENT PERMEASE MDL1, MITOCHONDRIAL"/>
    <property type="match status" value="1"/>
</dbReference>
<dbReference type="InterPro" id="IPR036640">
    <property type="entry name" value="ABC1_TM_sf"/>
</dbReference>
<dbReference type="InterPro" id="IPR027417">
    <property type="entry name" value="P-loop_NTPase"/>
</dbReference>
<keyword evidence="5 7" id="KW-1133">Transmembrane helix</keyword>
<comment type="subcellular location">
    <subcellularLocation>
        <location evidence="1">Cell membrane</location>
        <topology evidence="1">Multi-pass membrane protein</topology>
    </subcellularLocation>
</comment>
<feature type="domain" description="ABC transmembrane type-1" evidence="9">
    <location>
        <begin position="44"/>
        <end position="329"/>
    </location>
</feature>
<evidence type="ECO:0000256" key="1">
    <source>
        <dbReference type="ARBA" id="ARBA00004651"/>
    </source>
</evidence>
<reference evidence="11" key="1">
    <citation type="submission" date="2017-02" db="EMBL/GenBank/DDBJ databases">
        <authorList>
            <person name="Varghese N."/>
            <person name="Submissions S."/>
        </authorList>
    </citation>
    <scope>NUCLEOTIDE SEQUENCE [LARGE SCALE GENOMIC DNA]</scope>
    <source>
        <strain evidence="11">VKM Ac-2052</strain>
    </source>
</reference>
<proteinExistence type="predicted"/>
<dbReference type="InterPro" id="IPR003593">
    <property type="entry name" value="AAA+_ATPase"/>
</dbReference>
<dbReference type="Gene3D" id="1.20.1560.10">
    <property type="entry name" value="ABC transporter type 1, transmembrane domain"/>
    <property type="match status" value="1"/>
</dbReference>
<evidence type="ECO:0000259" key="9">
    <source>
        <dbReference type="PROSITE" id="PS50929"/>
    </source>
</evidence>
<evidence type="ECO:0000259" key="8">
    <source>
        <dbReference type="PROSITE" id="PS50893"/>
    </source>
</evidence>
<evidence type="ECO:0000256" key="7">
    <source>
        <dbReference type="SAM" id="Phobius"/>
    </source>
</evidence>
<dbReference type="CDD" id="cd07346">
    <property type="entry name" value="ABC_6TM_exporters"/>
    <property type="match status" value="1"/>
</dbReference>
<dbReference type="RefSeq" id="WP_244893303.1">
    <property type="nucleotide sequence ID" value="NZ_FUYG01000008.1"/>
</dbReference>
<dbReference type="PROSITE" id="PS50893">
    <property type="entry name" value="ABC_TRANSPORTER_2"/>
    <property type="match status" value="1"/>
</dbReference>
<keyword evidence="3" id="KW-0547">Nucleotide-binding</keyword>
<organism evidence="10 11">
    <name type="scientific">Agreia bicolorata</name>
    <dbReference type="NCBI Taxonomy" id="110935"/>
    <lineage>
        <taxon>Bacteria</taxon>
        <taxon>Bacillati</taxon>
        <taxon>Actinomycetota</taxon>
        <taxon>Actinomycetes</taxon>
        <taxon>Micrococcales</taxon>
        <taxon>Microbacteriaceae</taxon>
        <taxon>Agreia</taxon>
    </lineage>
</organism>
<feature type="transmembrane region" description="Helical" evidence="7">
    <location>
        <begin position="88"/>
        <end position="112"/>
    </location>
</feature>
<dbReference type="SUPFAM" id="SSF52540">
    <property type="entry name" value="P-loop containing nucleoside triphosphate hydrolases"/>
    <property type="match status" value="1"/>
</dbReference>
<evidence type="ECO:0000313" key="10">
    <source>
        <dbReference type="EMBL" id="SKB00157.1"/>
    </source>
</evidence>